<dbReference type="InterPro" id="IPR030395">
    <property type="entry name" value="GP_PDE_dom"/>
</dbReference>
<evidence type="ECO:0000313" key="3">
    <source>
        <dbReference type="EMBL" id="QUT47324.1"/>
    </source>
</evidence>
<evidence type="ECO:0000256" key="1">
    <source>
        <dbReference type="SAM" id="SignalP"/>
    </source>
</evidence>
<dbReference type="AlphaFoldDB" id="A0A380YLW3"/>
<dbReference type="GeneID" id="93070822"/>
<name>A0A380YLW3_9BACE</name>
<sequence>MKKVYLFLLLCVCIQLSWGQDRATEIRNTFLSGNTSQLLVVAHRADWRNAPENSLQGIQNCIDMGVDMVEIDLKKTKDGHLVLMHDKLINRTMNGKGRPEDYTLAELKALRLKNGAGCKTRHQIPTFEEVMTLCKGKIMVNVDKGYDYFKEAYAILEKTGTVGQCVMKAGLPYEQVKSENGDVLDKMIFMPVVNLQKADAEAVIDSYLTHMSPKAFELVFNNDGPEVLRLIDKVRSSGARIFINSLWPELCGGHDDDRAVELHEPDESWGWIIGRGAKLIQTDRPALLLDYLRAKKLHN</sequence>
<dbReference type="PANTHER" id="PTHR46320">
    <property type="entry name" value="GLYCEROPHOSPHODIESTER PHOSPHODIESTERASE 1"/>
    <property type="match status" value="1"/>
</dbReference>
<dbReference type="GO" id="GO:0008889">
    <property type="term" value="F:glycerophosphodiester phosphodiesterase activity"/>
    <property type="evidence" value="ECO:0007669"/>
    <property type="project" value="UniProtKB-EC"/>
</dbReference>
<dbReference type="EMBL" id="UFSX01000001">
    <property type="protein sequence ID" value="SUV28930.1"/>
    <property type="molecule type" value="Genomic_DNA"/>
</dbReference>
<feature type="chain" id="PRO_5017045038" evidence="1">
    <location>
        <begin position="24"/>
        <end position="299"/>
    </location>
</feature>
<feature type="signal peptide" evidence="1">
    <location>
        <begin position="1"/>
        <end position="23"/>
    </location>
</feature>
<accession>A0A380YLW3</accession>
<dbReference type="GO" id="GO:0070291">
    <property type="term" value="P:N-acylethanolamine metabolic process"/>
    <property type="evidence" value="ECO:0007669"/>
    <property type="project" value="TreeGrafter"/>
</dbReference>
<dbReference type="CDD" id="cd08566">
    <property type="entry name" value="GDPD_AtGDE_like"/>
    <property type="match status" value="1"/>
</dbReference>
<dbReference type="GO" id="GO:0005886">
    <property type="term" value="C:plasma membrane"/>
    <property type="evidence" value="ECO:0007669"/>
    <property type="project" value="TreeGrafter"/>
</dbReference>
<evidence type="ECO:0000259" key="2">
    <source>
        <dbReference type="PROSITE" id="PS51704"/>
    </source>
</evidence>
<dbReference type="RefSeq" id="WP_004290035.1">
    <property type="nucleotide sequence ID" value="NZ_CABKNQ010000019.1"/>
</dbReference>
<dbReference type="Proteomes" id="UP000254424">
    <property type="component" value="Unassembled WGS sequence"/>
</dbReference>
<dbReference type="Proteomes" id="UP000679226">
    <property type="component" value="Chromosome"/>
</dbReference>
<reference evidence="3" key="2">
    <citation type="journal article" date="2021" name="PLoS Genet.">
        <title>Mobile Type VI secretion system loci of the gut Bacteroidales display extensive intra-ecosystem transfer, multi-species spread and geographical clustering.</title>
        <authorList>
            <person name="Garcia-Bayona L."/>
            <person name="Coyne M.J."/>
            <person name="Comstock L.E."/>
        </authorList>
    </citation>
    <scope>NUCLEOTIDE SEQUENCE</scope>
    <source>
        <strain evidence="3">CL11T00C20</strain>
    </source>
</reference>
<dbReference type="OrthoDB" id="384721at2"/>
<keyword evidence="1" id="KW-0732">Signal</keyword>
<dbReference type="KEGG" id="beg:INE88_04177"/>
<dbReference type="PROSITE" id="PS51704">
    <property type="entry name" value="GP_PDE"/>
    <property type="match status" value="1"/>
</dbReference>
<protein>
    <submittedName>
        <fullName evidence="4">Glycerophosphoryl diester phosphodiesterase</fullName>
        <ecNumber evidence="4">3.1.4.46</ecNumber>
    </submittedName>
</protein>
<dbReference type="InterPro" id="IPR017946">
    <property type="entry name" value="PLC-like_Pdiesterase_TIM-brl"/>
</dbReference>
<dbReference type="InterPro" id="IPR032160">
    <property type="entry name" value="DUF4996"/>
</dbReference>
<dbReference type="STRING" id="483216.BACEGG_01746"/>
<dbReference type="EMBL" id="CP072227">
    <property type="protein sequence ID" value="QUT47324.1"/>
    <property type="molecule type" value="Genomic_DNA"/>
</dbReference>
<dbReference type="GO" id="GO:0006644">
    <property type="term" value="P:phospholipid metabolic process"/>
    <property type="evidence" value="ECO:0007669"/>
    <property type="project" value="TreeGrafter"/>
</dbReference>
<keyword evidence="4" id="KW-0378">Hydrolase</keyword>
<dbReference type="Pfam" id="PF16387">
    <property type="entry name" value="DUF4996"/>
    <property type="match status" value="1"/>
</dbReference>
<dbReference type="EC" id="3.1.4.46" evidence="4"/>
<feature type="domain" description="GP-PDE" evidence="2">
    <location>
        <begin position="38"/>
        <end position="292"/>
    </location>
</feature>
<evidence type="ECO:0000313" key="4">
    <source>
        <dbReference type="EMBL" id="SUV28930.1"/>
    </source>
</evidence>
<dbReference type="GO" id="GO:0006580">
    <property type="term" value="P:ethanolamine metabolic process"/>
    <property type="evidence" value="ECO:0007669"/>
    <property type="project" value="TreeGrafter"/>
</dbReference>
<dbReference type="Gene3D" id="3.20.20.190">
    <property type="entry name" value="Phosphatidylinositol (PI) phosphodiesterase"/>
    <property type="match status" value="1"/>
</dbReference>
<dbReference type="PANTHER" id="PTHR46320:SF1">
    <property type="entry name" value="GLYCEROPHOSPHODIESTER PHOSPHODIESTERASE 1"/>
    <property type="match status" value="1"/>
</dbReference>
<evidence type="ECO:0000313" key="5">
    <source>
        <dbReference type="Proteomes" id="UP000254424"/>
    </source>
</evidence>
<organism evidence="4 5">
    <name type="scientific">Bacteroides eggerthii</name>
    <dbReference type="NCBI Taxonomy" id="28111"/>
    <lineage>
        <taxon>Bacteria</taxon>
        <taxon>Pseudomonadati</taxon>
        <taxon>Bacteroidota</taxon>
        <taxon>Bacteroidia</taxon>
        <taxon>Bacteroidales</taxon>
        <taxon>Bacteroidaceae</taxon>
        <taxon>Bacteroides</taxon>
    </lineage>
</organism>
<dbReference type="SUPFAM" id="SSF51695">
    <property type="entry name" value="PLC-like phosphodiesterases"/>
    <property type="match status" value="1"/>
</dbReference>
<dbReference type="Pfam" id="PF03009">
    <property type="entry name" value="GDPD"/>
    <property type="match status" value="1"/>
</dbReference>
<proteinExistence type="predicted"/>
<gene>
    <name evidence="4" type="primary">ugpQ</name>
    <name evidence="3" type="ORF">INE88_04177</name>
    <name evidence="4" type="ORF">NCTC11155_00891</name>
</gene>
<reference evidence="4 5" key="1">
    <citation type="submission" date="2018-06" db="EMBL/GenBank/DDBJ databases">
        <authorList>
            <consortium name="Pathogen Informatics"/>
            <person name="Doyle S."/>
        </authorList>
    </citation>
    <scope>NUCLEOTIDE SEQUENCE [LARGE SCALE GENOMIC DNA]</scope>
    <source>
        <strain evidence="4 5">NCTC11155</strain>
    </source>
</reference>